<proteinExistence type="predicted"/>
<evidence type="ECO:0000313" key="2">
    <source>
        <dbReference type="EMBL" id="PIZ15686.1"/>
    </source>
</evidence>
<dbReference type="EMBL" id="PFMR01000242">
    <property type="protein sequence ID" value="PIZ15686.1"/>
    <property type="molecule type" value="Genomic_DNA"/>
</dbReference>
<sequence>MMVINATGMNYRALNEKIRCLTGSGEGEIILEGINGQRYIADGIKAAALITIKGTPGNDLGAFMDGPGITVLGNCQDGTGNTMSGGSIAVHGNAGDIVGHSMRGGRIYIKGNAGYRVGIHMKSYENLDPVIIIGGSVQDFAGEYMAGGTLVVLGEGNPKPAGNYIGTGMHGGIIAVKGKVEDFQLGGEARKNGMDEQSWNRVFPLLNEYCGIFSLDARSFSRDMFTVLCPITHRPYGRMYAY</sequence>
<accession>A0A2M7S832</accession>
<dbReference type="AlphaFoldDB" id="A0A2M7S832"/>
<dbReference type="Gene3D" id="2.160.20.60">
    <property type="entry name" value="Glutamate synthase, alpha subunit, C-terminal domain"/>
    <property type="match status" value="1"/>
</dbReference>
<dbReference type="GO" id="GO:0016491">
    <property type="term" value="F:oxidoreductase activity"/>
    <property type="evidence" value="ECO:0007669"/>
    <property type="project" value="InterPro"/>
</dbReference>
<dbReference type="SUPFAM" id="SSF69336">
    <property type="entry name" value="Alpha subunit of glutamate synthase, C-terminal domain"/>
    <property type="match status" value="1"/>
</dbReference>
<feature type="domain" description="Glutamate synthase alpha subunit C-terminal" evidence="1">
    <location>
        <begin position="30"/>
        <end position="184"/>
    </location>
</feature>
<evidence type="ECO:0000313" key="3">
    <source>
        <dbReference type="Proteomes" id="UP000229307"/>
    </source>
</evidence>
<dbReference type="InterPro" id="IPR036485">
    <property type="entry name" value="Glu_synth_asu_C_sf"/>
</dbReference>
<dbReference type="PANTHER" id="PTHR39673:SF5">
    <property type="entry name" value="TUNGSTEN-CONTAINING FORMYLMETHANOFURAN DEHYDROGENASE 2 SUBUNIT C"/>
    <property type="match status" value="1"/>
</dbReference>
<evidence type="ECO:0000259" key="1">
    <source>
        <dbReference type="Pfam" id="PF01493"/>
    </source>
</evidence>
<dbReference type="Pfam" id="PF01493">
    <property type="entry name" value="GXGXG"/>
    <property type="match status" value="1"/>
</dbReference>
<dbReference type="PANTHER" id="PTHR39673">
    <property type="entry name" value="TUNGSTEN FORMYLMETHANOFURAN DEHYDROGENASE, SUBUNIT C (FWDC)"/>
    <property type="match status" value="1"/>
</dbReference>
<name>A0A2M7S832_9BACT</name>
<protein>
    <recommendedName>
        <fullName evidence="1">Glutamate synthase alpha subunit C-terminal domain-containing protein</fullName>
    </recommendedName>
</protein>
<gene>
    <name evidence="2" type="ORF">COY52_09140</name>
</gene>
<dbReference type="Proteomes" id="UP000229307">
    <property type="component" value="Unassembled WGS sequence"/>
</dbReference>
<reference evidence="3" key="1">
    <citation type="submission" date="2017-09" db="EMBL/GenBank/DDBJ databases">
        <title>Depth-based differentiation of microbial function through sediment-hosted aquifers and enrichment of novel symbionts in the deep terrestrial subsurface.</title>
        <authorList>
            <person name="Probst A.J."/>
            <person name="Ladd B."/>
            <person name="Jarett J.K."/>
            <person name="Geller-Mcgrath D.E."/>
            <person name="Sieber C.M.K."/>
            <person name="Emerson J.B."/>
            <person name="Anantharaman K."/>
            <person name="Thomas B.C."/>
            <person name="Malmstrom R."/>
            <person name="Stieglmeier M."/>
            <person name="Klingl A."/>
            <person name="Woyke T."/>
            <person name="Ryan C.M."/>
            <person name="Banfield J.F."/>
        </authorList>
    </citation>
    <scope>NUCLEOTIDE SEQUENCE [LARGE SCALE GENOMIC DNA]</scope>
</reference>
<dbReference type="InterPro" id="IPR002489">
    <property type="entry name" value="Glu_synth_asu_C"/>
</dbReference>
<organism evidence="2 3">
    <name type="scientific">Candidatus Desantisbacteria bacterium CG_4_10_14_0_8_um_filter_48_22</name>
    <dbReference type="NCBI Taxonomy" id="1974543"/>
    <lineage>
        <taxon>Bacteria</taxon>
        <taxon>Candidatus Desantisiibacteriota</taxon>
    </lineage>
</organism>
<comment type="caution">
    <text evidence="2">The sequence shown here is derived from an EMBL/GenBank/DDBJ whole genome shotgun (WGS) entry which is preliminary data.</text>
</comment>
<dbReference type="InterPro" id="IPR012061">
    <property type="entry name" value="Glu_synth_lsu_3"/>
</dbReference>
<dbReference type="PIRSF" id="PIRSF006519">
    <property type="entry name" value="GOGAT_dom3"/>
    <property type="match status" value="1"/>
</dbReference>